<feature type="region of interest" description="Disordered" evidence="1">
    <location>
        <begin position="1"/>
        <end position="59"/>
    </location>
</feature>
<dbReference type="EMBL" id="JAPEUV010000002">
    <property type="protein sequence ID" value="KAJ4343612.1"/>
    <property type="molecule type" value="Genomic_DNA"/>
</dbReference>
<evidence type="ECO:0000313" key="3">
    <source>
        <dbReference type="Proteomes" id="UP001140562"/>
    </source>
</evidence>
<dbReference type="Proteomes" id="UP001140562">
    <property type="component" value="Unassembled WGS sequence"/>
</dbReference>
<sequence>MHSPVRLEDFFSPHDPNVPVAQARRTPKPAARPTGEIPRDAKPTLPPFTFLGPAPEPQHAHAPVDINELSAGLGLPSAKTETDEEMSTIVSHESRVPQAHPGAQYGKLIGWALEKPLTAKGLAKFLQKQDISTLPAPASASPARTVIRSKKEPTPAEPKSPSHHEILEYLHGSPRGSKTPSSRRVAIPSPPETDARNKGRDSAAQHQHRRNSSAASYRQHNRVPSHRYPRRPSRAKRSDQGPMPSAADIYPEDAHWTPSAPLYETVHDYVSCQEPQTVPEPPQVVVANPFNWPPPAQVYAPEPPPTLTDIYAADTDVLELINELPAPSLCTLAKLGNTHDLRATSTFGLECTGLKGDERALTPGQEDGSRYGIRFWGLGYGDNWELPKFGNLEKGSFGGEAFRVRPMEHEGWGGMQWALAKGWEY</sequence>
<evidence type="ECO:0000313" key="2">
    <source>
        <dbReference type="EMBL" id="KAJ4343612.1"/>
    </source>
</evidence>
<reference evidence="2" key="1">
    <citation type="submission" date="2022-10" db="EMBL/GenBank/DDBJ databases">
        <title>Tapping the CABI collections for fungal endophytes: first genome assemblies for Collariella, Neodidymelliopsis, Ascochyta clinopodiicola, Didymella pomorum, Didymosphaeria variabile, Neocosmospora piperis and Neocucurbitaria cava.</title>
        <authorList>
            <person name="Hill R."/>
        </authorList>
    </citation>
    <scope>NUCLEOTIDE SEQUENCE</scope>
    <source>
        <strain evidence="2">IMI 360193</strain>
    </source>
</reference>
<feature type="compositionally biased region" description="Basic and acidic residues" evidence="1">
    <location>
        <begin position="149"/>
        <end position="168"/>
    </location>
</feature>
<feature type="compositionally biased region" description="Basic and acidic residues" evidence="1">
    <location>
        <begin position="193"/>
        <end position="203"/>
    </location>
</feature>
<dbReference type="OrthoDB" id="3673077at2759"/>
<name>A0A9W8X9E3_9PLEO</name>
<gene>
    <name evidence="2" type="ORF">N0V87_000379</name>
</gene>
<feature type="region of interest" description="Disordered" evidence="1">
    <location>
        <begin position="135"/>
        <end position="253"/>
    </location>
</feature>
<feature type="compositionally biased region" description="Basic residues" evidence="1">
    <location>
        <begin position="219"/>
        <end position="235"/>
    </location>
</feature>
<accession>A0A9W8X9E3</accession>
<comment type="caution">
    <text evidence="2">The sequence shown here is derived from an EMBL/GenBank/DDBJ whole genome shotgun (WGS) entry which is preliminary data.</text>
</comment>
<feature type="compositionally biased region" description="Basic and acidic residues" evidence="1">
    <location>
        <begin position="1"/>
        <end position="12"/>
    </location>
</feature>
<organism evidence="2 3">
    <name type="scientific">Didymella glomerata</name>
    <dbReference type="NCBI Taxonomy" id="749621"/>
    <lineage>
        <taxon>Eukaryota</taxon>
        <taxon>Fungi</taxon>
        <taxon>Dikarya</taxon>
        <taxon>Ascomycota</taxon>
        <taxon>Pezizomycotina</taxon>
        <taxon>Dothideomycetes</taxon>
        <taxon>Pleosporomycetidae</taxon>
        <taxon>Pleosporales</taxon>
        <taxon>Pleosporineae</taxon>
        <taxon>Didymellaceae</taxon>
        <taxon>Didymella</taxon>
    </lineage>
</organism>
<dbReference type="AlphaFoldDB" id="A0A9W8X9E3"/>
<proteinExistence type="predicted"/>
<evidence type="ECO:0000256" key="1">
    <source>
        <dbReference type="SAM" id="MobiDB-lite"/>
    </source>
</evidence>
<keyword evidence="3" id="KW-1185">Reference proteome</keyword>
<protein>
    <submittedName>
        <fullName evidence="2">Uncharacterized protein</fullName>
    </submittedName>
</protein>